<dbReference type="GO" id="GO:0005829">
    <property type="term" value="C:cytosol"/>
    <property type="evidence" value="ECO:0007669"/>
    <property type="project" value="TreeGrafter"/>
</dbReference>
<evidence type="ECO:0000256" key="1">
    <source>
        <dbReference type="ARBA" id="ARBA00001957"/>
    </source>
</evidence>
<dbReference type="InterPro" id="IPR025110">
    <property type="entry name" value="AMP-bd_C"/>
</dbReference>
<dbReference type="GO" id="GO:0017000">
    <property type="term" value="P:antibiotic biosynthetic process"/>
    <property type="evidence" value="ECO:0007669"/>
    <property type="project" value="UniProtKB-KW"/>
</dbReference>
<sequence length="1535" mass="169810">MGGSRMQTEGRKEPQVPEGIAIIGMAGRFPGADSVEQFWNKLCGGAESITFFTDEERRTAGVPSELLHDPQHQRFLELAWEAFENAGYHAERSDGQISVYAGAGRATRVSYTLNLNVPSMSIQSACQSLLGGKSDMVLAGSVTDGVPVDAASTGAGAVVLKRHADAIADGDTICAVIHGSAVNNHNDGSNKMTCPAPSVEGQIVFAMELKAEKAVCSQGERMEAQLDYWRGKLCGELPVLQLPTDRPRPAVHSYRGQAKLFTLSDTLTHKLNELSQKHGVTLYMTMMAAFKTLLFRYTGQRDLLVGTPSGFFVNTLVLRTELSDQLTFAELLTRVRDGAMEMYRHQEVPFERLVEELQPERNMGSTPFFQVIFGLQNGLEIDNATSKFDMTLMMTERGVQLSGQLEYNADLFDAATIERFTSHYETLLTAIVDDPEQKLWELSLLSDAERQQLLVEWNNTAVAFPELICLHHLFEEQAVRTPQNIAVVDGDRTLTYAELDAEANRLAHHLQEFGVTADAPVGMLIDRSAEMVVALLAILKAGGAYVPLDTEAPPARVEQVLTEAQAIVCLTQEHLQAKIPAAVNAVVLSAEGMAGLSAYPVTAPETDVTSDHLVSIYYTSGSTGKPKGVASTHQGWVNRMCWMQNQHGLQATESVLQKTTLTFDDAAVEFFWPLMVGARIVMLEPGQHKDPRAIIDAAVAHQAAVLQFVPTMLALVVDALTPQDIAGLGQLRLVVSSGEALRSDLVRLFDDKLNLHRVHLTNTWGATEVSIDSTIHTCTPQDGRGAEIVSVGRPIDNNKVYILDAHLSPVPIGVAGDLYLGGVGLARNYLNNPERTFEAFLLNPFCSGERMYKTGDRGYYRPDGSIMFLGRTDDQIKVRGQRVELGEIEAVLASHSGVKHCAVAAHKRPDGYALHGYYLAKGDAVPEPVLRAYLAERLPEYMVPKRIVALDELPFTVSGKVDRKLLPDPGDARPELLTSFVQAASAVEEVIAGIWAQILGVEEVGVHDKFFDLGGHSLDATRIISRINKEIGVRLPLRTLFEAPTVAGLAQAVEELMSDGASVHDAPIARLPEQERYELSNAQKRLWLEFQMTDGHHLGFTFPQRLLGNLDVTALQRAFQEVAARHSVMRTTYGEQDGDPFQIVHKDLEIPFHYEDLTIYPHGEREALLADRVAEVAKQSRYNLRQGPLFRMFLYKVDASEHLAMLSLHHIGYDGWSHSVMMEDLAALYRACKSGEPADLPFPVQYVDFAAWQNQRLKSGALDGQKEFWLQQLHGFTERPQLPGADRVPQEARALSAVNSHVLPAELTAKLRKLAAEQGTTLYVTALSAFKIWLAHVSGQGDLTIGSPTSGRLHQDLEGVMGVLVNPVVIRTLLDDNPTGLQVLGRVNRSAMQAYAHQEYPFDFVVNDLRREQELTGALYSIIFVGQNTSTEIALDDDVTVEVTWLENILPEEKLAQLNFAADLAQGDFDLQIEVYEAEKELLLRTQFNAARFRTETVEEFMRQYESMLDQFTQEPEKRLSQFELQLPDMIDELF</sequence>
<dbReference type="Gene3D" id="3.30.559.10">
    <property type="entry name" value="Chloramphenicol acetyltransferase-like domain"/>
    <property type="match status" value="1"/>
</dbReference>
<dbReference type="Pfam" id="PF00109">
    <property type="entry name" value="ketoacyl-synt"/>
    <property type="match status" value="1"/>
</dbReference>
<evidence type="ECO:0000313" key="9">
    <source>
        <dbReference type="Proteomes" id="UP000195437"/>
    </source>
</evidence>
<dbReference type="InterPro" id="IPR023213">
    <property type="entry name" value="CAT-like_dom_sf"/>
</dbReference>
<keyword evidence="5" id="KW-0808">Transferase</keyword>
<evidence type="ECO:0000259" key="7">
    <source>
        <dbReference type="PROSITE" id="PS50075"/>
    </source>
</evidence>
<dbReference type="GO" id="GO:0043041">
    <property type="term" value="P:amino acid activation for nonribosomal peptide biosynthetic process"/>
    <property type="evidence" value="ECO:0007669"/>
    <property type="project" value="TreeGrafter"/>
</dbReference>
<comment type="similarity">
    <text evidence="2">Belongs to the ATP-dependent AMP-binding enzyme family.</text>
</comment>
<dbReference type="SUPFAM" id="SSF52777">
    <property type="entry name" value="CoA-dependent acyltransferases"/>
    <property type="match status" value="3"/>
</dbReference>
<dbReference type="PROSITE" id="PS00455">
    <property type="entry name" value="AMP_BINDING"/>
    <property type="match status" value="1"/>
</dbReference>
<evidence type="ECO:0000256" key="6">
    <source>
        <dbReference type="ARBA" id="ARBA00023194"/>
    </source>
</evidence>
<dbReference type="PANTHER" id="PTHR45527">
    <property type="entry name" value="NONRIBOSOMAL PEPTIDE SYNTHETASE"/>
    <property type="match status" value="1"/>
</dbReference>
<evidence type="ECO:0000256" key="4">
    <source>
        <dbReference type="ARBA" id="ARBA00022553"/>
    </source>
</evidence>
<keyword evidence="6" id="KW-0045">Antibiotic biosynthesis</keyword>
<evidence type="ECO:0000256" key="5">
    <source>
        <dbReference type="ARBA" id="ARBA00022679"/>
    </source>
</evidence>
<dbReference type="CDD" id="cd00833">
    <property type="entry name" value="PKS"/>
    <property type="match status" value="1"/>
</dbReference>
<gene>
    <name evidence="8" type="ORF">CBW65_18845</name>
</gene>
<evidence type="ECO:0000313" key="8">
    <source>
        <dbReference type="EMBL" id="ARU62799.1"/>
    </source>
</evidence>
<dbReference type="FunFam" id="3.40.50.12780:FF:000012">
    <property type="entry name" value="Non-ribosomal peptide synthetase"/>
    <property type="match status" value="1"/>
</dbReference>
<dbReference type="SUPFAM" id="SSF53901">
    <property type="entry name" value="Thiolase-like"/>
    <property type="match status" value="1"/>
</dbReference>
<dbReference type="InterPro" id="IPR045851">
    <property type="entry name" value="AMP-bd_C_sf"/>
</dbReference>
<dbReference type="Pfam" id="PF00668">
    <property type="entry name" value="Condensation"/>
    <property type="match status" value="2"/>
</dbReference>
<accession>A0A1Y0IS15</accession>
<dbReference type="GO" id="GO:0016746">
    <property type="term" value="F:acyltransferase activity"/>
    <property type="evidence" value="ECO:0007669"/>
    <property type="project" value="InterPro"/>
</dbReference>
<keyword evidence="4" id="KW-0597">Phosphoprotein</keyword>
<dbReference type="InterPro" id="IPR009081">
    <property type="entry name" value="PP-bd_ACP"/>
</dbReference>
<dbReference type="Proteomes" id="UP000195437">
    <property type="component" value="Chromosome"/>
</dbReference>
<dbReference type="Gene3D" id="3.40.47.10">
    <property type="match status" value="3"/>
</dbReference>
<dbReference type="InterPro" id="IPR010071">
    <property type="entry name" value="AA_adenyl_dom"/>
</dbReference>
<protein>
    <recommendedName>
        <fullName evidence="7">Carrier domain-containing protein</fullName>
    </recommendedName>
</protein>
<dbReference type="GO" id="GO:0044550">
    <property type="term" value="P:secondary metabolite biosynthetic process"/>
    <property type="evidence" value="ECO:0007669"/>
    <property type="project" value="TreeGrafter"/>
</dbReference>
<proteinExistence type="inferred from homology"/>
<dbReference type="OrthoDB" id="9765680at2"/>
<dbReference type="PANTHER" id="PTHR45527:SF1">
    <property type="entry name" value="FATTY ACID SYNTHASE"/>
    <property type="match status" value="1"/>
</dbReference>
<dbReference type="Pfam" id="PF13193">
    <property type="entry name" value="AMP-binding_C"/>
    <property type="match status" value="1"/>
</dbReference>
<dbReference type="Pfam" id="PF00501">
    <property type="entry name" value="AMP-binding"/>
    <property type="match status" value="1"/>
</dbReference>
<dbReference type="PROSITE" id="PS50075">
    <property type="entry name" value="CARRIER"/>
    <property type="match status" value="1"/>
</dbReference>
<dbReference type="Gene3D" id="3.30.300.30">
    <property type="match status" value="1"/>
</dbReference>
<name>A0A1Y0IS15_9BACL</name>
<dbReference type="InterPro" id="IPR020845">
    <property type="entry name" value="AMP-binding_CS"/>
</dbReference>
<dbReference type="SMART" id="SM00825">
    <property type="entry name" value="PKS_KS"/>
    <property type="match status" value="1"/>
</dbReference>
<dbReference type="SUPFAM" id="SSF47336">
    <property type="entry name" value="ACP-like"/>
    <property type="match status" value="1"/>
</dbReference>
<dbReference type="InterPro" id="IPR020806">
    <property type="entry name" value="PKS_PP-bd"/>
</dbReference>
<organism evidence="8 9">
    <name type="scientific">Tumebacillus avium</name>
    <dbReference type="NCBI Taxonomy" id="1903704"/>
    <lineage>
        <taxon>Bacteria</taxon>
        <taxon>Bacillati</taxon>
        <taxon>Bacillota</taxon>
        <taxon>Bacilli</taxon>
        <taxon>Bacillales</taxon>
        <taxon>Alicyclobacillaceae</taxon>
        <taxon>Tumebacillus</taxon>
    </lineage>
</organism>
<dbReference type="InterPro" id="IPR014030">
    <property type="entry name" value="Ketoacyl_synth_N"/>
</dbReference>
<dbReference type="InterPro" id="IPR000873">
    <property type="entry name" value="AMP-dep_synth/lig_dom"/>
</dbReference>
<feature type="domain" description="Carrier" evidence="7">
    <location>
        <begin position="982"/>
        <end position="1057"/>
    </location>
</feature>
<dbReference type="InterPro" id="IPR029058">
    <property type="entry name" value="AB_hydrolase_fold"/>
</dbReference>
<dbReference type="EMBL" id="CP021434">
    <property type="protein sequence ID" value="ARU62799.1"/>
    <property type="molecule type" value="Genomic_DNA"/>
</dbReference>
<keyword evidence="3" id="KW-0596">Phosphopantetheine</keyword>
<dbReference type="InterPro" id="IPR036736">
    <property type="entry name" value="ACP-like_sf"/>
</dbReference>
<dbReference type="GO" id="GO:0031177">
    <property type="term" value="F:phosphopantetheine binding"/>
    <property type="evidence" value="ECO:0007669"/>
    <property type="project" value="InterPro"/>
</dbReference>
<comment type="cofactor">
    <cofactor evidence="1">
        <name>pantetheine 4'-phosphate</name>
        <dbReference type="ChEBI" id="CHEBI:47942"/>
    </cofactor>
</comment>
<dbReference type="NCBIfam" id="TIGR01733">
    <property type="entry name" value="AA-adenyl-dom"/>
    <property type="match status" value="1"/>
</dbReference>
<evidence type="ECO:0000256" key="2">
    <source>
        <dbReference type="ARBA" id="ARBA00006432"/>
    </source>
</evidence>
<dbReference type="FunFam" id="1.10.1200.10:FF:000005">
    <property type="entry name" value="Nonribosomal peptide synthetase 1"/>
    <property type="match status" value="1"/>
</dbReference>
<dbReference type="Gene3D" id="3.40.50.1820">
    <property type="entry name" value="alpha/beta hydrolase"/>
    <property type="match status" value="1"/>
</dbReference>
<dbReference type="CDD" id="cd19531">
    <property type="entry name" value="LCL_NRPS-like"/>
    <property type="match status" value="2"/>
</dbReference>
<dbReference type="CDD" id="cd05930">
    <property type="entry name" value="A_NRPS"/>
    <property type="match status" value="1"/>
</dbReference>
<reference evidence="9" key="1">
    <citation type="submission" date="2017-05" db="EMBL/GenBank/DDBJ databases">
        <authorList>
            <person name="Sung H."/>
        </authorList>
    </citation>
    <scope>NUCLEOTIDE SEQUENCE [LARGE SCALE GENOMIC DNA]</scope>
    <source>
        <strain evidence="9">AR23208</strain>
    </source>
</reference>
<evidence type="ECO:0000256" key="3">
    <source>
        <dbReference type="ARBA" id="ARBA00022450"/>
    </source>
</evidence>
<dbReference type="PROSITE" id="PS00012">
    <property type="entry name" value="PHOSPHOPANTETHEINE"/>
    <property type="match status" value="1"/>
</dbReference>
<dbReference type="SUPFAM" id="SSF56801">
    <property type="entry name" value="Acetyl-CoA synthetase-like"/>
    <property type="match status" value="1"/>
</dbReference>
<dbReference type="KEGG" id="tum:CBW65_18845"/>
<dbReference type="InterPro" id="IPR006162">
    <property type="entry name" value="Ppantetheine_attach_site"/>
</dbReference>
<dbReference type="InterPro" id="IPR016039">
    <property type="entry name" value="Thiolase-like"/>
</dbReference>
<dbReference type="InterPro" id="IPR020841">
    <property type="entry name" value="PKS_Beta-ketoAc_synthase_dom"/>
</dbReference>
<dbReference type="SMART" id="SM00823">
    <property type="entry name" value="PKS_PP"/>
    <property type="match status" value="1"/>
</dbReference>
<dbReference type="Gene3D" id="3.40.50.12780">
    <property type="entry name" value="N-terminal domain of ligase-like"/>
    <property type="match status" value="1"/>
</dbReference>
<dbReference type="Pfam" id="PF00550">
    <property type="entry name" value="PP-binding"/>
    <property type="match status" value="1"/>
</dbReference>
<dbReference type="InterPro" id="IPR001242">
    <property type="entry name" value="Condensation_dom"/>
</dbReference>
<dbReference type="FunFam" id="3.40.50.980:FF:000001">
    <property type="entry name" value="Non-ribosomal peptide synthetase"/>
    <property type="match status" value="1"/>
</dbReference>
<dbReference type="InterPro" id="IPR042099">
    <property type="entry name" value="ANL_N_sf"/>
</dbReference>
<keyword evidence="9" id="KW-1185">Reference proteome</keyword>
<dbReference type="Gene3D" id="3.30.559.30">
    <property type="entry name" value="Nonribosomal peptide synthetase, condensation domain"/>
    <property type="match status" value="2"/>
</dbReference>
<dbReference type="GO" id="GO:0008610">
    <property type="term" value="P:lipid biosynthetic process"/>
    <property type="evidence" value="ECO:0007669"/>
    <property type="project" value="UniProtKB-ARBA"/>
</dbReference>